<keyword evidence="2" id="KW-1185">Reference proteome</keyword>
<dbReference type="NCBIfam" id="NF047659">
    <property type="entry name" value="THC0290_0291_fam"/>
    <property type="match status" value="1"/>
</dbReference>
<gene>
    <name evidence="1" type="ORF">EGM88_08720</name>
</gene>
<sequence>MPKAFAQLELSNEFGITAGPVIMQTDYGERHHLPSSTPTSFGLAAVHYLSFYGSNYNWRNGASYFSDHFKLKTEVSYYFNNSLEHKGRYVADGSRNSELAELRAMKGKTKSLNIGTALEYYFKNLEDYGLLFNDDDRFAPYISVGIQYNMFNPELTSDLGDWTTNPSVLPEKWQDQVYVGKQDGFSMTMSAGTRYKLDNFDLVLDGRWQYFFTDKYDGLDSKKDASSKFNDTLIYFSIGVVFDMEIFGSKYY</sequence>
<protein>
    <submittedName>
        <fullName evidence="1">Uncharacterized protein</fullName>
    </submittedName>
</protein>
<dbReference type="OrthoDB" id="1142271at2"/>
<comment type="caution">
    <text evidence="1">The sequence shown here is derived from an EMBL/GenBank/DDBJ whole genome shotgun (WGS) entry which is preliminary data.</text>
</comment>
<dbReference type="RefSeq" id="WP_123897591.1">
    <property type="nucleotide sequence ID" value="NZ_RPFJ01000011.1"/>
</dbReference>
<dbReference type="AlphaFoldDB" id="A0A3N4NJ63"/>
<accession>A0A3N4NJ63</accession>
<dbReference type="Gene3D" id="2.40.160.20">
    <property type="match status" value="1"/>
</dbReference>
<dbReference type="EMBL" id="RPFJ01000011">
    <property type="protein sequence ID" value="RPD96442.1"/>
    <property type="molecule type" value="Genomic_DNA"/>
</dbReference>
<dbReference type="Proteomes" id="UP000270856">
    <property type="component" value="Unassembled WGS sequence"/>
</dbReference>
<name>A0A3N4NJ63_9FLAO</name>
<organism evidence="1 2">
    <name type="scientific">Aureibaculum marinum</name>
    <dbReference type="NCBI Taxonomy" id="2487930"/>
    <lineage>
        <taxon>Bacteria</taxon>
        <taxon>Pseudomonadati</taxon>
        <taxon>Bacteroidota</taxon>
        <taxon>Flavobacteriia</taxon>
        <taxon>Flavobacteriales</taxon>
        <taxon>Flavobacteriaceae</taxon>
        <taxon>Aureibaculum</taxon>
    </lineage>
</organism>
<evidence type="ECO:0000313" key="2">
    <source>
        <dbReference type="Proteomes" id="UP000270856"/>
    </source>
</evidence>
<evidence type="ECO:0000313" key="1">
    <source>
        <dbReference type="EMBL" id="RPD96442.1"/>
    </source>
</evidence>
<reference evidence="1 2" key="1">
    <citation type="submission" date="2018-11" db="EMBL/GenBank/DDBJ databases">
        <title>Aureibaculum marinum gen. nov., sp. nov., a member of the family Flavobacteriaceae isolated from the Bohai Sea.</title>
        <authorList>
            <person name="Ji X."/>
        </authorList>
    </citation>
    <scope>NUCLEOTIDE SEQUENCE [LARGE SCALE GENOMIC DNA]</scope>
    <source>
        <strain evidence="1 2">BH-SD17</strain>
    </source>
</reference>
<proteinExistence type="predicted"/>